<reference evidence="7" key="1">
    <citation type="submission" date="2018-06" db="EMBL/GenBank/DDBJ databases">
        <authorList>
            <person name="Zhirakovskaya E."/>
        </authorList>
    </citation>
    <scope>NUCLEOTIDE SEQUENCE</scope>
</reference>
<sequence length="613" mass="68304">MKQRPAPPRIRPLSTQVSNQIAAGEVVERPASVVKELLENALDAGADKIELEIEQGGIKLIRIRDNGCGIYKDDLALALCRHATSKISNAEDLEGVATLGFRGEALPSISSVSRLKIDSRTPDEEQGWSIQGDGTETTSEPVPVAHPQGTTLEIRDLFYNTPVRRKFLRTDKTEFNHLDDVVKRIALSRHNVTINLHHNNKLVKGYRAAKDEVSHCQRIATVCGAGFVEHAIRIDFEAAGLHLWGWIADPTFSRSQADQQYFFVNGRVVRDKLITHAVRQAYKDVLYHGRHPAYVLYLEVDPVLVDVNVHPTKHEVRFREGRLVHDFLFRSIHQGLADVRPGERPAVVEHAMGSENLPNLTAPVAGMGQSSVRFNQSSQQRMPLKVMEQVAVYGQLHPRPATSGEAVAPSVMPEQEEGEAPPLGYALAQLHGVYILSQNQQGMVIVDMHAAHERITYERMKGSMQSDGIKSQPLLVPINMSISEREVRLVEERRELFSELGFELSPAGPQSIVIRQVPTILKDANAEQLVRDLLADVIVHGSSSRVEQKVNEILSTIACHGSVRANRQLAIPEMNALLRDMEQTERSGQCNHGRPTWRQLSMADLDKLFMRGA</sequence>
<dbReference type="CDD" id="cd03482">
    <property type="entry name" value="MutL_Trans_MutL"/>
    <property type="match status" value="1"/>
</dbReference>
<dbReference type="GO" id="GO:0032300">
    <property type="term" value="C:mismatch repair complex"/>
    <property type="evidence" value="ECO:0007669"/>
    <property type="project" value="InterPro"/>
</dbReference>
<dbReference type="Pfam" id="PF13589">
    <property type="entry name" value="HATPase_c_3"/>
    <property type="match status" value="1"/>
</dbReference>
<dbReference type="InterPro" id="IPR014762">
    <property type="entry name" value="DNA_mismatch_repair_CS"/>
</dbReference>
<dbReference type="GO" id="GO:0030983">
    <property type="term" value="F:mismatched DNA binding"/>
    <property type="evidence" value="ECO:0007669"/>
    <property type="project" value="InterPro"/>
</dbReference>
<dbReference type="PANTHER" id="PTHR10073:SF12">
    <property type="entry name" value="DNA MISMATCH REPAIR PROTEIN MLH1"/>
    <property type="match status" value="1"/>
</dbReference>
<dbReference type="NCBIfam" id="TIGR00585">
    <property type="entry name" value="mutl"/>
    <property type="match status" value="1"/>
</dbReference>
<dbReference type="NCBIfam" id="NF000949">
    <property type="entry name" value="PRK00095.1-2"/>
    <property type="match status" value="1"/>
</dbReference>
<proteinExistence type="inferred from homology"/>
<dbReference type="InterPro" id="IPR002099">
    <property type="entry name" value="MutL/Mlh/PMS"/>
</dbReference>
<accession>A0A3B0YUD8</accession>
<dbReference type="CDD" id="cd16926">
    <property type="entry name" value="HATPase_MutL-MLH-PMS-like"/>
    <property type="match status" value="1"/>
</dbReference>
<organism evidence="7">
    <name type="scientific">hydrothermal vent metagenome</name>
    <dbReference type="NCBI Taxonomy" id="652676"/>
    <lineage>
        <taxon>unclassified sequences</taxon>
        <taxon>metagenomes</taxon>
        <taxon>ecological metagenomes</taxon>
    </lineage>
</organism>
<evidence type="ECO:0000256" key="4">
    <source>
        <dbReference type="SAM" id="MobiDB-lite"/>
    </source>
</evidence>
<dbReference type="Gene3D" id="3.30.1540.20">
    <property type="entry name" value="MutL, C-terminal domain, dimerisation subdomain"/>
    <property type="match status" value="1"/>
</dbReference>
<dbReference type="Pfam" id="PF08676">
    <property type="entry name" value="MutL_C"/>
    <property type="match status" value="1"/>
</dbReference>
<dbReference type="InterPro" id="IPR014790">
    <property type="entry name" value="MutL_C"/>
</dbReference>
<dbReference type="GO" id="GO:0016887">
    <property type="term" value="F:ATP hydrolysis activity"/>
    <property type="evidence" value="ECO:0007669"/>
    <property type="project" value="InterPro"/>
</dbReference>
<dbReference type="HAMAP" id="MF_00149">
    <property type="entry name" value="DNA_mis_repair"/>
    <property type="match status" value="1"/>
</dbReference>
<dbReference type="InterPro" id="IPR042120">
    <property type="entry name" value="MutL_C_dimsub"/>
</dbReference>
<dbReference type="GO" id="GO:0006298">
    <property type="term" value="P:mismatch repair"/>
    <property type="evidence" value="ECO:0007669"/>
    <property type="project" value="InterPro"/>
</dbReference>
<evidence type="ECO:0000256" key="3">
    <source>
        <dbReference type="ARBA" id="ARBA00023204"/>
    </source>
</evidence>
<dbReference type="InterPro" id="IPR014721">
    <property type="entry name" value="Ribsml_uS5_D2-typ_fold_subgr"/>
</dbReference>
<dbReference type="InterPro" id="IPR037198">
    <property type="entry name" value="MutL_C_sf"/>
</dbReference>
<dbReference type="AlphaFoldDB" id="A0A3B0YUD8"/>
<name>A0A3B0YUD8_9ZZZZ</name>
<feature type="region of interest" description="Disordered" evidence="4">
    <location>
        <begin position="121"/>
        <end position="146"/>
    </location>
</feature>
<dbReference type="InterPro" id="IPR013507">
    <property type="entry name" value="DNA_mismatch_S5_2-like"/>
</dbReference>
<dbReference type="PROSITE" id="PS00058">
    <property type="entry name" value="DNA_MISMATCH_REPAIR_1"/>
    <property type="match status" value="1"/>
</dbReference>
<dbReference type="FunFam" id="3.30.230.10:FF:000013">
    <property type="entry name" value="DNA mismatch repair endonuclease MutL"/>
    <property type="match status" value="1"/>
</dbReference>
<feature type="domain" description="DNA mismatch repair protein S5" evidence="6">
    <location>
        <begin position="219"/>
        <end position="337"/>
    </location>
</feature>
<dbReference type="Gene3D" id="3.30.1370.100">
    <property type="entry name" value="MutL, C-terminal domain, regulatory subdomain"/>
    <property type="match status" value="1"/>
</dbReference>
<keyword evidence="3" id="KW-0234">DNA repair</keyword>
<dbReference type="GO" id="GO:0005524">
    <property type="term" value="F:ATP binding"/>
    <property type="evidence" value="ECO:0007669"/>
    <property type="project" value="InterPro"/>
</dbReference>
<protein>
    <submittedName>
        <fullName evidence="7">DNA mismatch repair protein MutL</fullName>
    </submittedName>
</protein>
<dbReference type="EMBL" id="UOFP01000054">
    <property type="protein sequence ID" value="VAW84555.1"/>
    <property type="molecule type" value="Genomic_DNA"/>
</dbReference>
<comment type="similarity">
    <text evidence="1">Belongs to the DNA mismatch repair MutL/HexB family.</text>
</comment>
<dbReference type="SMART" id="SM01340">
    <property type="entry name" value="DNA_mis_repair"/>
    <property type="match status" value="1"/>
</dbReference>
<evidence type="ECO:0000256" key="2">
    <source>
        <dbReference type="ARBA" id="ARBA00022763"/>
    </source>
</evidence>
<evidence type="ECO:0000313" key="7">
    <source>
        <dbReference type="EMBL" id="VAW84555.1"/>
    </source>
</evidence>
<dbReference type="SUPFAM" id="SSF54211">
    <property type="entry name" value="Ribosomal protein S5 domain 2-like"/>
    <property type="match status" value="1"/>
</dbReference>
<dbReference type="Pfam" id="PF01119">
    <property type="entry name" value="DNA_mis_repair"/>
    <property type="match status" value="1"/>
</dbReference>
<dbReference type="InterPro" id="IPR036890">
    <property type="entry name" value="HATPase_C_sf"/>
</dbReference>
<feature type="compositionally biased region" description="Polar residues" evidence="4">
    <location>
        <begin position="128"/>
        <end position="140"/>
    </location>
</feature>
<dbReference type="InterPro" id="IPR020568">
    <property type="entry name" value="Ribosomal_Su5_D2-typ_SF"/>
</dbReference>
<dbReference type="GO" id="GO:0140664">
    <property type="term" value="F:ATP-dependent DNA damage sensor activity"/>
    <property type="evidence" value="ECO:0007669"/>
    <property type="project" value="InterPro"/>
</dbReference>
<dbReference type="PANTHER" id="PTHR10073">
    <property type="entry name" value="DNA MISMATCH REPAIR PROTEIN MLH, PMS, MUTL"/>
    <property type="match status" value="1"/>
</dbReference>
<dbReference type="Gene3D" id="3.30.230.10">
    <property type="match status" value="1"/>
</dbReference>
<dbReference type="InterPro" id="IPR020667">
    <property type="entry name" value="DNA_mismatch_repair_MutL"/>
</dbReference>
<keyword evidence="2" id="KW-0227">DNA damage</keyword>
<evidence type="ECO:0000259" key="5">
    <source>
        <dbReference type="SMART" id="SM00853"/>
    </source>
</evidence>
<feature type="domain" description="MutL C-terminal dimerisation" evidence="5">
    <location>
        <begin position="426"/>
        <end position="569"/>
    </location>
</feature>
<gene>
    <name evidence="7" type="ORF">MNBD_GAMMA18-1148</name>
</gene>
<evidence type="ECO:0000256" key="1">
    <source>
        <dbReference type="ARBA" id="ARBA00006082"/>
    </source>
</evidence>
<evidence type="ECO:0000259" key="6">
    <source>
        <dbReference type="SMART" id="SM01340"/>
    </source>
</evidence>
<dbReference type="InterPro" id="IPR042121">
    <property type="entry name" value="MutL_C_regsub"/>
</dbReference>
<dbReference type="SUPFAM" id="SSF55874">
    <property type="entry name" value="ATPase domain of HSP90 chaperone/DNA topoisomerase II/histidine kinase"/>
    <property type="match status" value="1"/>
</dbReference>
<dbReference type="Gene3D" id="3.30.565.10">
    <property type="entry name" value="Histidine kinase-like ATPase, C-terminal domain"/>
    <property type="match status" value="1"/>
</dbReference>
<dbReference type="InterPro" id="IPR038973">
    <property type="entry name" value="MutL/Mlh/Pms-like"/>
</dbReference>
<dbReference type="FunFam" id="3.30.565.10:FF:000003">
    <property type="entry name" value="DNA mismatch repair endonuclease MutL"/>
    <property type="match status" value="1"/>
</dbReference>
<dbReference type="SMART" id="SM00853">
    <property type="entry name" value="MutL_C"/>
    <property type="match status" value="1"/>
</dbReference>
<dbReference type="SUPFAM" id="SSF118116">
    <property type="entry name" value="DNA mismatch repair protein MutL"/>
    <property type="match status" value="1"/>
</dbReference>